<proteinExistence type="predicted"/>
<accession>A0ACB7HHA5</accession>
<gene>
    <name evidence="1" type="ORF">MANES_06G043166v8</name>
</gene>
<comment type="caution">
    <text evidence="1">The sequence shown here is derived from an EMBL/GenBank/DDBJ whole genome shotgun (WGS) entry which is preliminary data.</text>
</comment>
<sequence>MFVSEAMRVCDLFVEGELRWDVEKLMNIFSVADMRAILTIPLPLFPKPDKLIWHLHKKGVYSVKSAYFCALELSSRTGVLGYNDGWNRLWFLDVSPKVRDFLWRACRGVLPTRDILLRRGIHVPAACLFCDHDESISHVFLHCPMAVELWRLTGFSTAVVFPIFMDFFIHIYNTFGKERTARMAIHAWKLWHARNERLWVNKVLSPSELHHAASSYFNDYVASLVSRPRMLSHPSIPSVLPLVEATTLEVDWIVFIDCAVFTSADLFGFAAVFEDLEGFFSIAISGFYEGVGNLLLLKFWPCINIYLMLEIVFFRLVVFLRITNP</sequence>
<evidence type="ECO:0000313" key="1">
    <source>
        <dbReference type="EMBL" id="KAG8651997.1"/>
    </source>
</evidence>
<evidence type="ECO:0000313" key="2">
    <source>
        <dbReference type="Proteomes" id="UP000091857"/>
    </source>
</evidence>
<dbReference type="Proteomes" id="UP000091857">
    <property type="component" value="Chromosome 6"/>
</dbReference>
<dbReference type="EMBL" id="CM004392">
    <property type="protein sequence ID" value="KAG8651997.1"/>
    <property type="molecule type" value="Genomic_DNA"/>
</dbReference>
<organism evidence="1 2">
    <name type="scientific">Manihot esculenta</name>
    <name type="common">Cassava</name>
    <name type="synonym">Jatropha manihot</name>
    <dbReference type="NCBI Taxonomy" id="3983"/>
    <lineage>
        <taxon>Eukaryota</taxon>
        <taxon>Viridiplantae</taxon>
        <taxon>Streptophyta</taxon>
        <taxon>Embryophyta</taxon>
        <taxon>Tracheophyta</taxon>
        <taxon>Spermatophyta</taxon>
        <taxon>Magnoliopsida</taxon>
        <taxon>eudicotyledons</taxon>
        <taxon>Gunneridae</taxon>
        <taxon>Pentapetalae</taxon>
        <taxon>rosids</taxon>
        <taxon>fabids</taxon>
        <taxon>Malpighiales</taxon>
        <taxon>Euphorbiaceae</taxon>
        <taxon>Crotonoideae</taxon>
        <taxon>Manihoteae</taxon>
        <taxon>Manihot</taxon>
    </lineage>
</organism>
<name>A0ACB7HHA5_MANES</name>
<protein>
    <submittedName>
        <fullName evidence="1">Uncharacterized protein</fullName>
    </submittedName>
</protein>
<reference evidence="2" key="1">
    <citation type="journal article" date="2016" name="Nat. Biotechnol.">
        <title>Sequencing wild and cultivated cassava and related species reveals extensive interspecific hybridization and genetic diversity.</title>
        <authorList>
            <person name="Bredeson J.V."/>
            <person name="Lyons J.B."/>
            <person name="Prochnik S.E."/>
            <person name="Wu G.A."/>
            <person name="Ha C.M."/>
            <person name="Edsinger-Gonzales E."/>
            <person name="Grimwood J."/>
            <person name="Schmutz J."/>
            <person name="Rabbi I.Y."/>
            <person name="Egesi C."/>
            <person name="Nauluvula P."/>
            <person name="Lebot V."/>
            <person name="Ndunguru J."/>
            <person name="Mkamilo G."/>
            <person name="Bart R.S."/>
            <person name="Setter T.L."/>
            <person name="Gleadow R.M."/>
            <person name="Kulakow P."/>
            <person name="Ferguson M.E."/>
            <person name="Rounsley S."/>
            <person name="Rokhsar D.S."/>
        </authorList>
    </citation>
    <scope>NUCLEOTIDE SEQUENCE [LARGE SCALE GENOMIC DNA]</scope>
    <source>
        <strain evidence="2">cv. AM560-2</strain>
    </source>
</reference>
<keyword evidence="2" id="KW-1185">Reference proteome</keyword>